<dbReference type="InterPro" id="IPR036291">
    <property type="entry name" value="NAD(P)-bd_dom_sf"/>
</dbReference>
<accession>A0A914E9B3</accession>
<evidence type="ECO:0000259" key="6">
    <source>
        <dbReference type="SMART" id="SM00829"/>
    </source>
</evidence>
<dbReference type="Gene3D" id="3.40.50.720">
    <property type="entry name" value="NAD(P)-binding Rossmann-like Domain"/>
    <property type="match status" value="1"/>
</dbReference>
<keyword evidence="7" id="KW-1185">Reference proteome</keyword>
<dbReference type="SMART" id="SM00829">
    <property type="entry name" value="PKS_ER"/>
    <property type="match status" value="1"/>
</dbReference>
<dbReference type="PANTHER" id="PTHR11695">
    <property type="entry name" value="ALCOHOL DEHYDROGENASE RELATED"/>
    <property type="match status" value="1"/>
</dbReference>
<evidence type="ECO:0000256" key="2">
    <source>
        <dbReference type="ARBA" id="ARBA00010371"/>
    </source>
</evidence>
<dbReference type="SUPFAM" id="SSF51735">
    <property type="entry name" value="NAD(P)-binding Rossmann-fold domains"/>
    <property type="match status" value="1"/>
</dbReference>
<evidence type="ECO:0000313" key="8">
    <source>
        <dbReference type="WBParaSite" id="ACRNAN_scaffold6440.g19177.t1"/>
    </source>
</evidence>
<dbReference type="WBParaSite" id="ACRNAN_scaffold6440.g19177.t1">
    <property type="protein sequence ID" value="ACRNAN_scaffold6440.g19177.t1"/>
    <property type="gene ID" value="ACRNAN_scaffold6440.g19177"/>
</dbReference>
<sequence length="369" mass="40522">MNAWQIEQFCAPLVLKQTEIPELTSPNQLLIKVKASSVNPLDIVMRTGYGNTILSTWKQVESCSTQPVIRLPLIPGRDCSGEIVEVGGNVRDFKVGDEVIAVIPGHWQGAHAEYVVTNYDCIAPKPKSVSHVESTALPFVACTSWSALVTFARVDPRNVSSQKVLIHGGSGGIGSAAIQMLRAWGCEKVVATCPSDCKAFIQQLGGVPVDYNSPNAKDEIIEHGPFDVILDCVDTELSRWSDNVLGVWRNCVHVSIVSPLLQDTDRYGVFFGVASTLLKSALRIYEPAIRGRIFSYAFFMPNSECLHQISRFIDEGKIKPIVEKVFSFSELPEAYEKVAKLRGVGKTVIDFSLTKSHQKDTATDNNIVP</sequence>
<dbReference type="GO" id="GO:0016491">
    <property type="term" value="F:oxidoreductase activity"/>
    <property type="evidence" value="ECO:0007669"/>
    <property type="project" value="UniProtKB-KW"/>
</dbReference>
<dbReference type="InterPro" id="IPR037397">
    <property type="entry name" value="RTN4IP1"/>
</dbReference>
<dbReference type="PANTHER" id="PTHR11695:SF294">
    <property type="entry name" value="RETICULON-4-INTERACTING PROTEIN 1, MITOCHONDRIAL"/>
    <property type="match status" value="1"/>
</dbReference>
<dbReference type="FunFam" id="3.40.50.720:FF:000147">
    <property type="entry name" value="Reticulon-4-interacting protein 1 homolog, mitochondrial"/>
    <property type="match status" value="1"/>
</dbReference>
<comment type="similarity">
    <text evidence="2">Belongs to the zinc-containing alcohol dehydrogenase family. Quinone oxidoreductase subfamily.</text>
</comment>
<evidence type="ECO:0000256" key="3">
    <source>
        <dbReference type="ARBA" id="ARBA00022946"/>
    </source>
</evidence>
<evidence type="ECO:0000256" key="4">
    <source>
        <dbReference type="ARBA" id="ARBA00023002"/>
    </source>
</evidence>
<dbReference type="SUPFAM" id="SSF50129">
    <property type="entry name" value="GroES-like"/>
    <property type="match status" value="1"/>
</dbReference>
<dbReference type="InterPro" id="IPR002364">
    <property type="entry name" value="Quin_OxRdtase/zeta-crystal_CS"/>
</dbReference>
<evidence type="ECO:0000256" key="1">
    <source>
        <dbReference type="ARBA" id="ARBA00004173"/>
    </source>
</evidence>
<dbReference type="InterPro" id="IPR013154">
    <property type="entry name" value="ADH-like_N"/>
</dbReference>
<dbReference type="GO" id="GO:0008270">
    <property type="term" value="F:zinc ion binding"/>
    <property type="evidence" value="ECO:0007669"/>
    <property type="project" value="InterPro"/>
</dbReference>
<dbReference type="CDD" id="cd08248">
    <property type="entry name" value="RTN4I1"/>
    <property type="match status" value="1"/>
</dbReference>
<dbReference type="PROSITE" id="PS01162">
    <property type="entry name" value="QOR_ZETA_CRYSTAL"/>
    <property type="match status" value="1"/>
</dbReference>
<proteinExistence type="inferred from homology"/>
<dbReference type="Pfam" id="PF08240">
    <property type="entry name" value="ADH_N"/>
    <property type="match status" value="1"/>
</dbReference>
<keyword evidence="4" id="KW-0560">Oxidoreductase</keyword>
<reference evidence="8" key="1">
    <citation type="submission" date="2022-11" db="UniProtKB">
        <authorList>
            <consortium name="WormBaseParasite"/>
        </authorList>
    </citation>
    <scope>IDENTIFICATION</scope>
</reference>
<dbReference type="InterPro" id="IPR011032">
    <property type="entry name" value="GroES-like_sf"/>
</dbReference>
<name>A0A914E9B3_9BILA</name>
<comment type="subcellular location">
    <subcellularLocation>
        <location evidence="1">Mitochondrion</location>
    </subcellularLocation>
</comment>
<dbReference type="InterPro" id="IPR020843">
    <property type="entry name" value="ER"/>
</dbReference>
<dbReference type="InterPro" id="IPR050700">
    <property type="entry name" value="YIM1/Zinc_Alcohol_DH_Fams"/>
</dbReference>
<dbReference type="AlphaFoldDB" id="A0A914E9B3"/>
<keyword evidence="5" id="KW-0496">Mitochondrion</keyword>
<feature type="domain" description="Enoyl reductase (ER)" evidence="6">
    <location>
        <begin position="11"/>
        <end position="349"/>
    </location>
</feature>
<dbReference type="Proteomes" id="UP000887540">
    <property type="component" value="Unplaced"/>
</dbReference>
<organism evidence="7 8">
    <name type="scientific">Acrobeloides nanus</name>
    <dbReference type="NCBI Taxonomy" id="290746"/>
    <lineage>
        <taxon>Eukaryota</taxon>
        <taxon>Metazoa</taxon>
        <taxon>Ecdysozoa</taxon>
        <taxon>Nematoda</taxon>
        <taxon>Chromadorea</taxon>
        <taxon>Rhabditida</taxon>
        <taxon>Tylenchina</taxon>
        <taxon>Cephalobomorpha</taxon>
        <taxon>Cephaloboidea</taxon>
        <taxon>Cephalobidae</taxon>
        <taxon>Acrobeloides</taxon>
    </lineage>
</organism>
<evidence type="ECO:0000256" key="5">
    <source>
        <dbReference type="ARBA" id="ARBA00023128"/>
    </source>
</evidence>
<protein>
    <submittedName>
        <fullName evidence="8">Enoyl reductase (ER) domain-containing protein</fullName>
    </submittedName>
</protein>
<keyword evidence="3" id="KW-0809">Transit peptide</keyword>
<dbReference type="Pfam" id="PF13602">
    <property type="entry name" value="ADH_zinc_N_2"/>
    <property type="match status" value="1"/>
</dbReference>
<dbReference type="Gene3D" id="3.90.180.10">
    <property type="entry name" value="Medium-chain alcohol dehydrogenases, catalytic domain"/>
    <property type="match status" value="1"/>
</dbReference>
<dbReference type="GO" id="GO:0005739">
    <property type="term" value="C:mitochondrion"/>
    <property type="evidence" value="ECO:0007669"/>
    <property type="project" value="UniProtKB-SubCell"/>
</dbReference>
<evidence type="ECO:0000313" key="7">
    <source>
        <dbReference type="Proteomes" id="UP000887540"/>
    </source>
</evidence>